<gene>
    <name evidence="2" type="ORF">B296_00036952</name>
</gene>
<sequence length="88" mass="9287">MVEITPSLESARVITLGIRAAFLGASLPFYSRLSSSSISQAIPTIAMIIADSVVITTVVGSGFLKQQPVTIPNETRSTNNFMDSKVAA</sequence>
<keyword evidence="1" id="KW-1133">Transmembrane helix</keyword>
<name>A0A426YS57_ENSVE</name>
<accession>A0A426YS57</accession>
<organism evidence="2 3">
    <name type="scientific">Ensete ventricosum</name>
    <name type="common">Abyssinian banana</name>
    <name type="synonym">Musa ensete</name>
    <dbReference type="NCBI Taxonomy" id="4639"/>
    <lineage>
        <taxon>Eukaryota</taxon>
        <taxon>Viridiplantae</taxon>
        <taxon>Streptophyta</taxon>
        <taxon>Embryophyta</taxon>
        <taxon>Tracheophyta</taxon>
        <taxon>Spermatophyta</taxon>
        <taxon>Magnoliopsida</taxon>
        <taxon>Liliopsida</taxon>
        <taxon>Zingiberales</taxon>
        <taxon>Musaceae</taxon>
        <taxon>Ensete</taxon>
    </lineage>
</organism>
<evidence type="ECO:0000256" key="1">
    <source>
        <dbReference type="SAM" id="Phobius"/>
    </source>
</evidence>
<keyword evidence="1" id="KW-0472">Membrane</keyword>
<dbReference type="EMBL" id="AMZH03010544">
    <property type="protein sequence ID" value="RRT54554.1"/>
    <property type="molecule type" value="Genomic_DNA"/>
</dbReference>
<dbReference type="AlphaFoldDB" id="A0A426YS57"/>
<keyword evidence="1" id="KW-0812">Transmembrane</keyword>
<reference evidence="2 3" key="1">
    <citation type="journal article" date="2014" name="Agronomy (Basel)">
        <title>A Draft Genome Sequence for Ensete ventricosum, the Drought-Tolerant Tree Against Hunger.</title>
        <authorList>
            <person name="Harrison J."/>
            <person name="Moore K.A."/>
            <person name="Paszkiewicz K."/>
            <person name="Jones T."/>
            <person name="Grant M."/>
            <person name="Ambacheew D."/>
            <person name="Muzemil S."/>
            <person name="Studholme D.J."/>
        </authorList>
    </citation>
    <scope>NUCLEOTIDE SEQUENCE [LARGE SCALE GENOMIC DNA]</scope>
</reference>
<dbReference type="Proteomes" id="UP000287651">
    <property type="component" value="Unassembled WGS sequence"/>
</dbReference>
<feature type="transmembrane region" description="Helical" evidence="1">
    <location>
        <begin position="42"/>
        <end position="64"/>
    </location>
</feature>
<feature type="transmembrane region" description="Helical" evidence="1">
    <location>
        <begin position="12"/>
        <end position="30"/>
    </location>
</feature>
<protein>
    <submittedName>
        <fullName evidence="2">Uncharacterized protein</fullName>
    </submittedName>
</protein>
<proteinExistence type="predicted"/>
<evidence type="ECO:0000313" key="2">
    <source>
        <dbReference type="EMBL" id="RRT54554.1"/>
    </source>
</evidence>
<evidence type="ECO:0000313" key="3">
    <source>
        <dbReference type="Proteomes" id="UP000287651"/>
    </source>
</evidence>
<comment type="caution">
    <text evidence="2">The sequence shown here is derived from an EMBL/GenBank/DDBJ whole genome shotgun (WGS) entry which is preliminary data.</text>
</comment>